<comment type="caution">
    <text evidence="1">The sequence shown here is derived from an EMBL/GenBank/DDBJ whole genome shotgun (WGS) entry which is preliminary data.</text>
</comment>
<organism evidence="1 2">
    <name type="scientific">Coemansia helicoidea</name>
    <dbReference type="NCBI Taxonomy" id="1286919"/>
    <lineage>
        <taxon>Eukaryota</taxon>
        <taxon>Fungi</taxon>
        <taxon>Fungi incertae sedis</taxon>
        <taxon>Zoopagomycota</taxon>
        <taxon>Kickxellomycotina</taxon>
        <taxon>Kickxellomycetes</taxon>
        <taxon>Kickxellales</taxon>
        <taxon>Kickxellaceae</taxon>
        <taxon>Coemansia</taxon>
    </lineage>
</organism>
<accession>A0ACC1L9X7</accession>
<dbReference type="EMBL" id="JANBUN010000449">
    <property type="protein sequence ID" value="KAJ2803679.1"/>
    <property type="molecule type" value="Genomic_DNA"/>
</dbReference>
<evidence type="ECO:0000313" key="2">
    <source>
        <dbReference type="Proteomes" id="UP001140087"/>
    </source>
</evidence>
<proteinExistence type="predicted"/>
<protein>
    <submittedName>
        <fullName evidence="1">Uncharacterized protein</fullName>
    </submittedName>
</protein>
<keyword evidence="2" id="KW-1185">Reference proteome</keyword>
<evidence type="ECO:0000313" key="1">
    <source>
        <dbReference type="EMBL" id="KAJ2803679.1"/>
    </source>
</evidence>
<sequence length="350" mass="39209">MANGDANELRPHRPAFIGIHTRDEDTRILYVSGGCRQALGYTPEAMLSTEAKMFIADSFDNNDYMRMYDSHAGVDDGTEEGNSDDEANAYTWQVNLKNTDSVPVFHRVIGFKCDNCIIFICIAFPEVPFKDRTELEVQMLDGKMTQLNVTRDRHPALAAQRQRMPLYYARNKQIKAAFVLEHPSLVAPDAEGTRGHLNGPLVTFVTGSVSRLVDADPSDLHRYAFLRLVAPEDVLHVSRYFERMTESCQVQFETFSLLSRPPVIDGDVNIADEENERVIVECLGAAVTDGVTLLLRKIAVVPAPKRDNLGRYVHPPAPKQDSESSYRSLFDLLSSDPDTSEVPDSWSLLN</sequence>
<gene>
    <name evidence="1" type="ORF">H4R21_001939</name>
</gene>
<dbReference type="Proteomes" id="UP001140087">
    <property type="component" value="Unassembled WGS sequence"/>
</dbReference>
<reference evidence="1" key="1">
    <citation type="submission" date="2022-07" db="EMBL/GenBank/DDBJ databases">
        <title>Phylogenomic reconstructions and comparative analyses of Kickxellomycotina fungi.</title>
        <authorList>
            <person name="Reynolds N.K."/>
            <person name="Stajich J.E."/>
            <person name="Barry K."/>
            <person name="Grigoriev I.V."/>
            <person name="Crous P."/>
            <person name="Smith M.E."/>
        </authorList>
    </citation>
    <scope>NUCLEOTIDE SEQUENCE</scope>
    <source>
        <strain evidence="1">BCRC 34780</strain>
    </source>
</reference>
<name>A0ACC1L9X7_9FUNG</name>